<dbReference type="Gene3D" id="1.10.390.10">
    <property type="entry name" value="Neutral Protease Domain 2"/>
    <property type="match status" value="1"/>
</dbReference>
<keyword evidence="2" id="KW-1185">Reference proteome</keyword>
<comment type="caution">
    <text evidence="1">The sequence shown here is derived from an EMBL/GenBank/DDBJ whole genome shotgun (WGS) entry which is preliminary data.</text>
</comment>
<dbReference type="InterPro" id="IPR027268">
    <property type="entry name" value="Peptidase_M4/M1_CTD_sf"/>
</dbReference>
<evidence type="ECO:0000313" key="1">
    <source>
        <dbReference type="EMBL" id="KAH7136267.1"/>
    </source>
</evidence>
<dbReference type="Proteomes" id="UP000738349">
    <property type="component" value="Unassembled WGS sequence"/>
</dbReference>
<proteinExistence type="predicted"/>
<evidence type="ECO:0008006" key="3">
    <source>
        <dbReference type="Google" id="ProtNLM"/>
    </source>
</evidence>
<gene>
    <name evidence="1" type="ORF">EDB81DRAFT_886381</name>
</gene>
<protein>
    <recommendedName>
        <fullName evidence="3">Peptidase M61 catalytic domain-containing protein</fullName>
    </recommendedName>
</protein>
<reference evidence="1" key="1">
    <citation type="journal article" date="2021" name="Nat. Commun.">
        <title>Genetic determinants of endophytism in the Arabidopsis root mycobiome.</title>
        <authorList>
            <person name="Mesny F."/>
            <person name="Miyauchi S."/>
            <person name="Thiergart T."/>
            <person name="Pickel B."/>
            <person name="Atanasova L."/>
            <person name="Karlsson M."/>
            <person name="Huettel B."/>
            <person name="Barry K.W."/>
            <person name="Haridas S."/>
            <person name="Chen C."/>
            <person name="Bauer D."/>
            <person name="Andreopoulos W."/>
            <person name="Pangilinan J."/>
            <person name="LaButti K."/>
            <person name="Riley R."/>
            <person name="Lipzen A."/>
            <person name="Clum A."/>
            <person name="Drula E."/>
            <person name="Henrissat B."/>
            <person name="Kohler A."/>
            <person name="Grigoriev I.V."/>
            <person name="Martin F.M."/>
            <person name="Hacquard S."/>
        </authorList>
    </citation>
    <scope>NUCLEOTIDE SEQUENCE</scope>
    <source>
        <strain evidence="1">MPI-CAGE-AT-0147</strain>
    </source>
</reference>
<sequence length="577" mass="65237">MYVSVEETSNRLADLAVTITPQCTQDRVTNLAIRVQISNSHLKPDDVVVKMPLELAKIPTTRYDGDSLKASDDLGPLPLVIKDDAPGPPIIYRSWTTQRANLGDIVVTGVASPRKVDKSTQSGPAFDLREDNCGLVGSGYSFLPLPPDGEDNSCVKLHFELGYAPQWCQSAWTHAHSFSQPTTWKSTKPSALHSALYMVGPIHSLDSTRNQTAVGVESESLFGVYWLSRPPFDIEQVAAECRRTYKFICDLFEDSGQSFRIFIRRDPYPVVRGGLAQPRCFLLSFGSLLGEDSTNFEFFGALFTHETIHTWLTLDELEILEKGTQWYHEGLAEYYSLFFRYMNGSLDREVLRKEANIRAQAYYTSPLVDCSDLEASKRSWQTANAQHLPYRRGFVFFVQLNALIESATNGKRTLVDLVIFMVKKSQELNKPLGLEDFLSRLEEDLGSNARHLYEHMACGKLVIPPRKSLLPGLVLERRDMETFDLGFDEASILKGPRVVTELKQGSRAAAAGILNGDEIIKWTDLNRCKENFELKMEVTVRREGFNQGEEELNIAFWPRSWEKAEGYQWVSEEFGLK</sequence>
<dbReference type="EMBL" id="JAGMUV010000013">
    <property type="protein sequence ID" value="KAH7136267.1"/>
    <property type="molecule type" value="Genomic_DNA"/>
</dbReference>
<evidence type="ECO:0000313" key="2">
    <source>
        <dbReference type="Proteomes" id="UP000738349"/>
    </source>
</evidence>
<dbReference type="AlphaFoldDB" id="A0A9P9EF37"/>
<organism evidence="1 2">
    <name type="scientific">Dactylonectria macrodidyma</name>
    <dbReference type="NCBI Taxonomy" id="307937"/>
    <lineage>
        <taxon>Eukaryota</taxon>
        <taxon>Fungi</taxon>
        <taxon>Dikarya</taxon>
        <taxon>Ascomycota</taxon>
        <taxon>Pezizomycotina</taxon>
        <taxon>Sordariomycetes</taxon>
        <taxon>Hypocreomycetidae</taxon>
        <taxon>Hypocreales</taxon>
        <taxon>Nectriaceae</taxon>
        <taxon>Dactylonectria</taxon>
    </lineage>
</organism>
<accession>A0A9P9EF37</accession>
<name>A0A9P9EF37_9HYPO</name>
<dbReference type="OrthoDB" id="626167at2759"/>